<name>A0A3N4LKH1_9PEZI</name>
<sequence>MKIHPVANFPEREIATQEVQHPPEAEMDVDTSTTVTSFASSAVTSSPSPSSSASPSSSPSPLLPHSPSHSSPHRFPHPSSPLTPPSPHPHCCSSQAISTPLSRHLMPSMLSTKIQALLTLFAVGIAIYIGFANGTSTQICLEFVQGGIQELKGEIQDMNLRTCNLNLRMEDMNSSINVKLANTQAWKQHMVLLVARINLRLELLEKSLKNIKELVLSLRQSRDESDDGVRVRPPRTERTPFHLPLPTFG</sequence>
<accession>A0A3N4LKH1</accession>
<evidence type="ECO:0000256" key="2">
    <source>
        <dbReference type="SAM" id="MobiDB-lite"/>
    </source>
</evidence>
<proteinExistence type="predicted"/>
<keyword evidence="4" id="KW-1185">Reference proteome</keyword>
<dbReference type="InParanoid" id="A0A3N4LKH1"/>
<gene>
    <name evidence="3" type="ORF">L211DRAFT_838890</name>
</gene>
<organism evidence="3 4">
    <name type="scientific">Terfezia boudieri ATCC MYA-4762</name>
    <dbReference type="NCBI Taxonomy" id="1051890"/>
    <lineage>
        <taxon>Eukaryota</taxon>
        <taxon>Fungi</taxon>
        <taxon>Dikarya</taxon>
        <taxon>Ascomycota</taxon>
        <taxon>Pezizomycotina</taxon>
        <taxon>Pezizomycetes</taxon>
        <taxon>Pezizales</taxon>
        <taxon>Pezizaceae</taxon>
        <taxon>Terfezia</taxon>
    </lineage>
</organism>
<feature type="compositionally biased region" description="Pro residues" evidence="2">
    <location>
        <begin position="78"/>
        <end position="88"/>
    </location>
</feature>
<evidence type="ECO:0000313" key="4">
    <source>
        <dbReference type="Proteomes" id="UP000267821"/>
    </source>
</evidence>
<keyword evidence="1" id="KW-0175">Coiled coil</keyword>
<feature type="compositionally biased region" description="Basic and acidic residues" evidence="2">
    <location>
        <begin position="225"/>
        <end position="240"/>
    </location>
</feature>
<evidence type="ECO:0000313" key="3">
    <source>
        <dbReference type="EMBL" id="RPB23394.1"/>
    </source>
</evidence>
<feature type="compositionally biased region" description="Low complexity" evidence="2">
    <location>
        <begin position="32"/>
        <end position="70"/>
    </location>
</feature>
<reference evidence="3 4" key="1">
    <citation type="journal article" date="2018" name="Nat. Ecol. Evol.">
        <title>Pezizomycetes genomes reveal the molecular basis of ectomycorrhizal truffle lifestyle.</title>
        <authorList>
            <person name="Murat C."/>
            <person name="Payen T."/>
            <person name="Noel B."/>
            <person name="Kuo A."/>
            <person name="Morin E."/>
            <person name="Chen J."/>
            <person name="Kohler A."/>
            <person name="Krizsan K."/>
            <person name="Balestrini R."/>
            <person name="Da Silva C."/>
            <person name="Montanini B."/>
            <person name="Hainaut M."/>
            <person name="Levati E."/>
            <person name="Barry K.W."/>
            <person name="Belfiori B."/>
            <person name="Cichocki N."/>
            <person name="Clum A."/>
            <person name="Dockter R.B."/>
            <person name="Fauchery L."/>
            <person name="Guy J."/>
            <person name="Iotti M."/>
            <person name="Le Tacon F."/>
            <person name="Lindquist E.A."/>
            <person name="Lipzen A."/>
            <person name="Malagnac F."/>
            <person name="Mello A."/>
            <person name="Molinier V."/>
            <person name="Miyauchi S."/>
            <person name="Poulain J."/>
            <person name="Riccioni C."/>
            <person name="Rubini A."/>
            <person name="Sitrit Y."/>
            <person name="Splivallo R."/>
            <person name="Traeger S."/>
            <person name="Wang M."/>
            <person name="Zifcakova L."/>
            <person name="Wipf D."/>
            <person name="Zambonelli A."/>
            <person name="Paolocci F."/>
            <person name="Nowrousian M."/>
            <person name="Ottonello S."/>
            <person name="Baldrian P."/>
            <person name="Spatafora J.W."/>
            <person name="Henrissat B."/>
            <person name="Nagy L.G."/>
            <person name="Aury J.M."/>
            <person name="Wincker P."/>
            <person name="Grigoriev I.V."/>
            <person name="Bonfante P."/>
            <person name="Martin F.M."/>
        </authorList>
    </citation>
    <scope>NUCLEOTIDE SEQUENCE [LARGE SCALE GENOMIC DNA]</scope>
    <source>
        <strain evidence="3 4">ATCC MYA-4762</strain>
    </source>
</reference>
<feature type="coiled-coil region" evidence="1">
    <location>
        <begin position="194"/>
        <end position="224"/>
    </location>
</feature>
<feature type="region of interest" description="Disordered" evidence="2">
    <location>
        <begin position="1"/>
        <end position="95"/>
    </location>
</feature>
<feature type="region of interest" description="Disordered" evidence="2">
    <location>
        <begin position="225"/>
        <end position="249"/>
    </location>
</feature>
<dbReference type="Proteomes" id="UP000267821">
    <property type="component" value="Unassembled WGS sequence"/>
</dbReference>
<dbReference type="STRING" id="1051890.A0A3N4LKH1"/>
<dbReference type="EMBL" id="ML121547">
    <property type="protein sequence ID" value="RPB23394.1"/>
    <property type="molecule type" value="Genomic_DNA"/>
</dbReference>
<evidence type="ECO:0000256" key="1">
    <source>
        <dbReference type="SAM" id="Coils"/>
    </source>
</evidence>
<dbReference type="AlphaFoldDB" id="A0A3N4LKH1"/>
<protein>
    <submittedName>
        <fullName evidence="3">Uncharacterized protein</fullName>
    </submittedName>
</protein>